<sequence>MIMLDATIVSVANPAIMRGLGLGGDYSGVVWVTSAYLLAYAVPLLVTGRLGDRFGPRRMFLVGLAVFTLSSAWCGLAGMLPGGGLGMLVAARAAQGLGASFISPQTMAIITRIFPPQRRGVAMGVWGSVAGVAGLVGPIAGGVLVDAFGWESIFFVNVPIGIAALIAASRFVPKLPTHAHRFDLPGVALFVAGMFLIVFGLQEGNTYDWGPIVGPISVVGLIVAGLVLLALFVVWQGVQRGEPLLPLAVMRDRNFALANIAVTSTGFAVTTFNLPLIFFLQTVRGLTPTQGALVLAPSAVMSVILARFVGRLVDRVVNPRVLIAPGAVAYLGGMVWMAWLMRPDTPIWLFLLPAALLGIGGSFVWGPLSTTANRSLPPQWAGAGSGIYNTTRQLGAVIGSASIAALMEARIAAHLPGAAPSAGASGMVLPEPIRAPFAAAMAESLLLPAGVLGIALVAALFLVPPPFRRPGAGAPAPGSARP</sequence>
<feature type="transmembrane region" description="Helical" evidence="7">
    <location>
        <begin position="213"/>
        <end position="235"/>
    </location>
</feature>
<comment type="subcellular location">
    <subcellularLocation>
        <location evidence="1">Cell membrane</location>
        <topology evidence="1">Multi-pass membrane protein</topology>
    </subcellularLocation>
</comment>
<dbReference type="Gene3D" id="1.20.1250.20">
    <property type="entry name" value="MFS general substrate transporter like domains"/>
    <property type="match status" value="1"/>
</dbReference>
<evidence type="ECO:0000256" key="1">
    <source>
        <dbReference type="ARBA" id="ARBA00004651"/>
    </source>
</evidence>
<dbReference type="NCBIfam" id="TIGR00711">
    <property type="entry name" value="efflux_EmrB"/>
    <property type="match status" value="1"/>
</dbReference>
<feature type="transmembrane region" description="Helical" evidence="7">
    <location>
        <begin position="93"/>
        <end position="114"/>
    </location>
</feature>
<evidence type="ECO:0000256" key="3">
    <source>
        <dbReference type="ARBA" id="ARBA00022475"/>
    </source>
</evidence>
<protein>
    <submittedName>
        <fullName evidence="9">DHA2 family efflux MFS transporter permease subunit</fullName>
    </submittedName>
</protein>
<dbReference type="PANTHER" id="PTHR42718:SF42">
    <property type="entry name" value="EXPORT PROTEIN"/>
    <property type="match status" value="1"/>
</dbReference>
<dbReference type="CDD" id="cd17321">
    <property type="entry name" value="MFS_MMR_MDR_like"/>
    <property type="match status" value="1"/>
</dbReference>
<dbReference type="GO" id="GO:0005886">
    <property type="term" value="C:plasma membrane"/>
    <property type="evidence" value="ECO:0007669"/>
    <property type="project" value="UniProtKB-SubCell"/>
</dbReference>
<evidence type="ECO:0000313" key="10">
    <source>
        <dbReference type="Proteomes" id="UP000291933"/>
    </source>
</evidence>
<reference evidence="9 10" key="1">
    <citation type="submission" date="2019-01" db="EMBL/GenBank/DDBJ databases">
        <title>Lactibacter flavus gen. nov., sp. nov., a novel bacterium of the family Propionibacteriaceae isolated from raw milk and dairy products.</title>
        <authorList>
            <person name="Huptas C."/>
            <person name="Wenning M."/>
            <person name="Breitenwieser F."/>
            <person name="Doll E."/>
            <person name="Von Neubeck M."/>
            <person name="Busse H.-J."/>
            <person name="Scherer S."/>
        </authorList>
    </citation>
    <scope>NUCLEOTIDE SEQUENCE [LARGE SCALE GENOMIC DNA]</scope>
    <source>
        <strain evidence="9 10">DSM 22130</strain>
    </source>
</reference>
<dbReference type="InterPro" id="IPR011701">
    <property type="entry name" value="MFS"/>
</dbReference>
<feature type="transmembrane region" description="Helical" evidence="7">
    <location>
        <begin position="256"/>
        <end position="280"/>
    </location>
</feature>
<dbReference type="OrthoDB" id="7375466at2"/>
<dbReference type="GO" id="GO:0022857">
    <property type="term" value="F:transmembrane transporter activity"/>
    <property type="evidence" value="ECO:0007669"/>
    <property type="project" value="InterPro"/>
</dbReference>
<dbReference type="Gene3D" id="1.20.1720.10">
    <property type="entry name" value="Multidrug resistance protein D"/>
    <property type="match status" value="1"/>
</dbReference>
<proteinExistence type="predicted"/>
<keyword evidence="3" id="KW-1003">Cell membrane</keyword>
<accession>A0A4Q9KKM6</accession>
<feature type="transmembrane region" description="Helical" evidence="7">
    <location>
        <begin position="292"/>
        <end position="309"/>
    </location>
</feature>
<keyword evidence="2" id="KW-0813">Transport</keyword>
<dbReference type="PANTHER" id="PTHR42718">
    <property type="entry name" value="MAJOR FACILITATOR SUPERFAMILY MULTIDRUG TRANSPORTER MFSC"/>
    <property type="match status" value="1"/>
</dbReference>
<keyword evidence="5 7" id="KW-1133">Transmembrane helix</keyword>
<comment type="caution">
    <text evidence="9">The sequence shown here is derived from an EMBL/GenBank/DDBJ whole genome shotgun (WGS) entry which is preliminary data.</text>
</comment>
<evidence type="ECO:0000256" key="2">
    <source>
        <dbReference type="ARBA" id="ARBA00022448"/>
    </source>
</evidence>
<feature type="transmembrane region" description="Helical" evidence="7">
    <location>
        <begin position="28"/>
        <end position="47"/>
    </location>
</feature>
<keyword evidence="4 7" id="KW-0812">Transmembrane</keyword>
<evidence type="ECO:0000256" key="4">
    <source>
        <dbReference type="ARBA" id="ARBA00022692"/>
    </source>
</evidence>
<dbReference type="PROSITE" id="PS50850">
    <property type="entry name" value="MFS"/>
    <property type="match status" value="1"/>
</dbReference>
<dbReference type="EMBL" id="SDMR01000017">
    <property type="protein sequence ID" value="TBT93206.1"/>
    <property type="molecule type" value="Genomic_DNA"/>
</dbReference>
<feature type="transmembrane region" description="Helical" evidence="7">
    <location>
        <begin position="347"/>
        <end position="368"/>
    </location>
</feature>
<evidence type="ECO:0000313" key="9">
    <source>
        <dbReference type="EMBL" id="TBT93206.1"/>
    </source>
</evidence>
<dbReference type="Proteomes" id="UP000291933">
    <property type="component" value="Unassembled WGS sequence"/>
</dbReference>
<organism evidence="9 10">
    <name type="scientific">Propioniciclava tarda</name>
    <dbReference type="NCBI Taxonomy" id="433330"/>
    <lineage>
        <taxon>Bacteria</taxon>
        <taxon>Bacillati</taxon>
        <taxon>Actinomycetota</taxon>
        <taxon>Actinomycetes</taxon>
        <taxon>Propionibacteriales</taxon>
        <taxon>Propionibacteriaceae</taxon>
        <taxon>Propioniciclava</taxon>
    </lineage>
</organism>
<dbReference type="SUPFAM" id="SSF103473">
    <property type="entry name" value="MFS general substrate transporter"/>
    <property type="match status" value="1"/>
</dbReference>
<evidence type="ECO:0000256" key="6">
    <source>
        <dbReference type="ARBA" id="ARBA00023136"/>
    </source>
</evidence>
<dbReference type="InterPro" id="IPR036259">
    <property type="entry name" value="MFS_trans_sf"/>
</dbReference>
<dbReference type="InterPro" id="IPR020846">
    <property type="entry name" value="MFS_dom"/>
</dbReference>
<dbReference type="Pfam" id="PF07690">
    <property type="entry name" value="MFS_1"/>
    <property type="match status" value="1"/>
</dbReference>
<evidence type="ECO:0000256" key="5">
    <source>
        <dbReference type="ARBA" id="ARBA00022989"/>
    </source>
</evidence>
<feature type="transmembrane region" description="Helical" evidence="7">
    <location>
        <begin position="444"/>
        <end position="463"/>
    </location>
</feature>
<feature type="transmembrane region" description="Helical" evidence="7">
    <location>
        <begin position="59"/>
        <end position="81"/>
    </location>
</feature>
<evidence type="ECO:0000259" key="8">
    <source>
        <dbReference type="PROSITE" id="PS50850"/>
    </source>
</evidence>
<feature type="transmembrane region" description="Helical" evidence="7">
    <location>
        <begin position="321"/>
        <end position="341"/>
    </location>
</feature>
<dbReference type="AlphaFoldDB" id="A0A4Q9KKM6"/>
<keyword evidence="10" id="KW-1185">Reference proteome</keyword>
<feature type="transmembrane region" description="Helical" evidence="7">
    <location>
        <begin position="121"/>
        <end position="140"/>
    </location>
</feature>
<feature type="transmembrane region" description="Helical" evidence="7">
    <location>
        <begin position="152"/>
        <end position="172"/>
    </location>
</feature>
<dbReference type="InterPro" id="IPR004638">
    <property type="entry name" value="EmrB-like"/>
</dbReference>
<keyword evidence="6 7" id="KW-0472">Membrane</keyword>
<evidence type="ECO:0000256" key="7">
    <source>
        <dbReference type="SAM" id="Phobius"/>
    </source>
</evidence>
<name>A0A4Q9KKM6_PROTD</name>
<feature type="domain" description="Major facilitator superfamily (MFS) profile" evidence="8">
    <location>
        <begin position="1"/>
        <end position="467"/>
    </location>
</feature>
<gene>
    <name evidence="9" type="ORF">ET996_11925</name>
</gene>
<feature type="transmembrane region" description="Helical" evidence="7">
    <location>
        <begin position="184"/>
        <end position="201"/>
    </location>
</feature>